<dbReference type="EnsemblMetazoa" id="XM_014387507.2">
    <property type="protein sequence ID" value="XP_014242993.1"/>
    <property type="gene ID" value="LOC106663021"/>
</dbReference>
<keyword evidence="9" id="KW-0539">Nucleus</keyword>
<dbReference type="OMA" id="KCAAVCH"/>
<dbReference type="SMART" id="SM00438">
    <property type="entry name" value="ZnF_NFX"/>
    <property type="match status" value="9"/>
</dbReference>
<dbReference type="PROSITE" id="PS51061">
    <property type="entry name" value="R3H"/>
    <property type="match status" value="1"/>
</dbReference>
<dbReference type="SUPFAM" id="SSF57850">
    <property type="entry name" value="RING/U-box"/>
    <property type="match status" value="1"/>
</dbReference>
<dbReference type="InterPro" id="IPR036867">
    <property type="entry name" value="R3H_dom_sf"/>
</dbReference>
<comment type="subcellular location">
    <subcellularLocation>
        <location evidence="1">Nucleus</location>
    </subcellularLocation>
</comment>
<dbReference type="InterPro" id="IPR034078">
    <property type="entry name" value="NFX1_fam"/>
</dbReference>
<name>A0A8I6RBN3_CIMLE</name>
<feature type="domain" description="PHD-type" evidence="12">
    <location>
        <begin position="278"/>
        <end position="330"/>
    </location>
</feature>
<evidence type="ECO:0000259" key="14">
    <source>
        <dbReference type="PROSITE" id="PS51061"/>
    </source>
</evidence>
<dbReference type="SUPFAM" id="SSF82708">
    <property type="entry name" value="R3H domain"/>
    <property type="match status" value="1"/>
</dbReference>
<dbReference type="GO" id="GO:0008270">
    <property type="term" value="F:zinc ion binding"/>
    <property type="evidence" value="ECO:0007669"/>
    <property type="project" value="UniProtKB-KW"/>
</dbReference>
<comment type="similarity">
    <text evidence="2">Belongs to the NFX1 family.</text>
</comment>
<keyword evidence="4" id="KW-0677">Repeat</keyword>
<feature type="region of interest" description="Disordered" evidence="11">
    <location>
        <begin position="146"/>
        <end position="169"/>
    </location>
</feature>
<feature type="compositionally biased region" description="Basic residues" evidence="11">
    <location>
        <begin position="240"/>
        <end position="255"/>
    </location>
</feature>
<dbReference type="PANTHER" id="PTHR12360">
    <property type="entry name" value="NUCLEAR TRANSCRIPTION FACTOR, X-BOX BINDING 1 NFX1"/>
    <property type="match status" value="1"/>
</dbReference>
<dbReference type="CDD" id="cd02643">
    <property type="entry name" value="R3H_NF-X1"/>
    <property type="match status" value="1"/>
</dbReference>
<dbReference type="GO" id="GO:0005634">
    <property type="term" value="C:nucleus"/>
    <property type="evidence" value="ECO:0007669"/>
    <property type="project" value="UniProtKB-SubCell"/>
</dbReference>
<dbReference type="PROSITE" id="PS50016">
    <property type="entry name" value="ZF_PHD_2"/>
    <property type="match status" value="1"/>
</dbReference>
<gene>
    <name evidence="15" type="primary">106663021</name>
</gene>
<keyword evidence="16" id="KW-1185">Reference proteome</keyword>
<dbReference type="SMART" id="SM00393">
    <property type="entry name" value="R3H"/>
    <property type="match status" value="1"/>
</dbReference>
<dbReference type="InterPro" id="IPR000967">
    <property type="entry name" value="Znf_NFX1"/>
</dbReference>
<evidence type="ECO:0000256" key="8">
    <source>
        <dbReference type="ARBA" id="ARBA00023163"/>
    </source>
</evidence>
<dbReference type="EnsemblMetazoa" id="XM_014387506.2">
    <property type="protein sequence ID" value="XP_014242992.1"/>
    <property type="gene ID" value="LOC106663021"/>
</dbReference>
<evidence type="ECO:0008006" key="17">
    <source>
        <dbReference type="Google" id="ProtNLM"/>
    </source>
</evidence>
<evidence type="ECO:0000259" key="13">
    <source>
        <dbReference type="PROSITE" id="PS50089"/>
    </source>
</evidence>
<evidence type="ECO:0000256" key="7">
    <source>
        <dbReference type="ARBA" id="ARBA00023015"/>
    </source>
</evidence>
<dbReference type="GO" id="GO:0000977">
    <property type="term" value="F:RNA polymerase II transcription regulatory region sequence-specific DNA binding"/>
    <property type="evidence" value="ECO:0007669"/>
    <property type="project" value="TreeGrafter"/>
</dbReference>
<evidence type="ECO:0000256" key="5">
    <source>
        <dbReference type="ARBA" id="ARBA00022771"/>
    </source>
</evidence>
<dbReference type="InterPro" id="IPR001374">
    <property type="entry name" value="R3H_dom"/>
</dbReference>
<feature type="region of interest" description="Disordered" evidence="11">
    <location>
        <begin position="232"/>
        <end position="255"/>
    </location>
</feature>
<evidence type="ECO:0000256" key="4">
    <source>
        <dbReference type="ARBA" id="ARBA00022737"/>
    </source>
</evidence>
<keyword evidence="5 10" id="KW-0863">Zinc-finger</keyword>
<keyword evidence="8" id="KW-0804">Transcription</keyword>
<feature type="domain" description="R3H" evidence="14">
    <location>
        <begin position="903"/>
        <end position="971"/>
    </location>
</feature>
<evidence type="ECO:0000256" key="2">
    <source>
        <dbReference type="ARBA" id="ARBA00007269"/>
    </source>
</evidence>
<proteinExistence type="inferred from homology"/>
<dbReference type="PROSITE" id="PS50089">
    <property type="entry name" value="ZF_RING_2"/>
    <property type="match status" value="1"/>
</dbReference>
<protein>
    <recommendedName>
        <fullName evidence="17">Shuttle craft</fullName>
    </recommendedName>
</protein>
<dbReference type="InterPro" id="IPR001841">
    <property type="entry name" value="Znf_RING"/>
</dbReference>
<dbReference type="Gene3D" id="3.30.1370.50">
    <property type="entry name" value="R3H-like domain"/>
    <property type="match status" value="1"/>
</dbReference>
<dbReference type="CDD" id="cd06008">
    <property type="entry name" value="NF-X1-zinc-finger"/>
    <property type="match status" value="6"/>
</dbReference>
<evidence type="ECO:0000259" key="12">
    <source>
        <dbReference type="PROSITE" id="PS50016"/>
    </source>
</evidence>
<sequence>MDNWGWNGAYSVRQMMDPSVSGQDSYYNSGTHYFQQSRQYETFGSNVMPPPGFAGQGSINQSNEGFYDCHNDYNQYGQYQGNYLPTMVYSSSSVPNSNSQWYDGNFMNNYSSDGRGFTRAQTSGTETREIGAPWMDFMPSTSNLINKPASDAERNTRHKGRNDRIKFNPKQFQKNQKLLQQQKVNNVGLNQNSKPRDNWEAKPYNRKKQNTEAEYFSHDDAKVILDNIEESSQLENKGRQNQKKTNWRNNGKKQWRNKRADNAVCQRERLIEQLVSGTLECLVCCERVRHQDSVWSCSNCYHIFHLYCTVKWASSSKDDNGWRCPACQNITKSIPSEYTCMCGKVQSPEFIRGETPHCCGQICGRKKDCPHGCTILCHPGPCPQCCANIKRSCGCGRTNRTVLCSSTVTIECESVCEKTLNCGVHACNQICHQGNCSPCDKKIDQECYCGQNKRTSDCDGSLIPPEIGGPTQYECGSRCMRRLSCGSHDCPLLCHPGPCPKCDLDPEVLRRCPCGGMEIPEGSRTKCTDPVPLCGKTCNKILQCGPEGERHCCKSSCHEGDCPPCEQVSKVKCRCGHIEKSVPCIELSSSILCQKRCTKKRSCGKHKCNQVCCVSEEHICPLPCNKSLNCGRHKCERLCHRGHCSPCLAASFEELHCECGKSVILPPVPCGTRPPECNEPCTRSHPCNHAPLHNCHSFPECPPCSVLTTKYCFGAHEMRKTVPCHLGEYSCGLPCGRPLACGHKCNRRCHDGACLGPEDICVQPCTTIREGGCDHPCANPCHPDRPCPTNTPCLAKLKVTCECGRRSVIRTCTENHSEYQRIATSLLANKIANVRLGNTVEASDMSSIAKKMSLKTLECNEECRKYERNLRLAVSLQIANPDLSSKFSPRYSDSMKAWAKKDSRFCEMVHDKLTQLVQLAKQSKQKSRSYSFPSMGAVKRQFVHEYCEHFGVESVAYDPEPNRNIVATAYKEKCWMPSYSLMEVVQRESGHRKVPSLLPSLKKDVPTKETTRLVPVKKVQLQPHVLAKHEPDLGDSP</sequence>
<keyword evidence="7" id="KW-0805">Transcription regulation</keyword>
<evidence type="ECO:0000256" key="1">
    <source>
        <dbReference type="ARBA" id="ARBA00004123"/>
    </source>
</evidence>
<organism evidence="15 16">
    <name type="scientific">Cimex lectularius</name>
    <name type="common">Bed bug</name>
    <name type="synonym">Acanthia lectularia</name>
    <dbReference type="NCBI Taxonomy" id="79782"/>
    <lineage>
        <taxon>Eukaryota</taxon>
        <taxon>Metazoa</taxon>
        <taxon>Ecdysozoa</taxon>
        <taxon>Arthropoda</taxon>
        <taxon>Hexapoda</taxon>
        <taxon>Insecta</taxon>
        <taxon>Pterygota</taxon>
        <taxon>Neoptera</taxon>
        <taxon>Paraneoptera</taxon>
        <taxon>Hemiptera</taxon>
        <taxon>Heteroptera</taxon>
        <taxon>Panheteroptera</taxon>
        <taxon>Cimicomorpha</taxon>
        <taxon>Cimicidae</taxon>
        <taxon>Cimex</taxon>
    </lineage>
</organism>
<dbReference type="GO" id="GO:0000122">
    <property type="term" value="P:negative regulation of transcription by RNA polymerase II"/>
    <property type="evidence" value="ECO:0007669"/>
    <property type="project" value="TreeGrafter"/>
</dbReference>
<feature type="domain" description="RING-type" evidence="13">
    <location>
        <begin position="281"/>
        <end position="328"/>
    </location>
</feature>
<dbReference type="OrthoDB" id="6512771at2759"/>
<evidence type="ECO:0000256" key="11">
    <source>
        <dbReference type="SAM" id="MobiDB-lite"/>
    </source>
</evidence>
<keyword evidence="3" id="KW-0479">Metal-binding</keyword>
<dbReference type="AlphaFoldDB" id="A0A8I6RBN3"/>
<dbReference type="Pfam" id="PF01422">
    <property type="entry name" value="zf-NF-X1"/>
    <property type="match status" value="7"/>
</dbReference>
<dbReference type="PANTHER" id="PTHR12360:SF12">
    <property type="entry name" value="TRANSCRIPTIONAL REPRESSOR NF-X1"/>
    <property type="match status" value="1"/>
</dbReference>
<dbReference type="GO" id="GO:0000981">
    <property type="term" value="F:DNA-binding transcription factor activity, RNA polymerase II-specific"/>
    <property type="evidence" value="ECO:0007669"/>
    <property type="project" value="TreeGrafter"/>
</dbReference>
<keyword evidence="6" id="KW-0862">Zinc</keyword>
<dbReference type="InterPro" id="IPR034076">
    <property type="entry name" value="R3H_NF-X1"/>
</dbReference>
<evidence type="ECO:0000313" key="15">
    <source>
        <dbReference type="EnsemblMetazoa" id="XP_014242992.1"/>
    </source>
</evidence>
<accession>A0A8I6RBN3</accession>
<evidence type="ECO:0000256" key="9">
    <source>
        <dbReference type="ARBA" id="ARBA00023242"/>
    </source>
</evidence>
<dbReference type="InterPro" id="IPR019787">
    <property type="entry name" value="Znf_PHD-finger"/>
</dbReference>
<evidence type="ECO:0000256" key="3">
    <source>
        <dbReference type="ARBA" id="ARBA00022723"/>
    </source>
</evidence>
<evidence type="ECO:0000313" key="16">
    <source>
        <dbReference type="Proteomes" id="UP000494040"/>
    </source>
</evidence>
<evidence type="ECO:0000256" key="10">
    <source>
        <dbReference type="PROSITE-ProRule" id="PRU00175"/>
    </source>
</evidence>
<dbReference type="KEGG" id="clec:106663021"/>
<reference evidence="15" key="1">
    <citation type="submission" date="2022-01" db="UniProtKB">
        <authorList>
            <consortium name="EnsemblMetazoa"/>
        </authorList>
    </citation>
    <scope>IDENTIFICATION</scope>
</reference>
<evidence type="ECO:0000256" key="6">
    <source>
        <dbReference type="ARBA" id="ARBA00022833"/>
    </source>
</evidence>
<dbReference type="Pfam" id="PF01424">
    <property type="entry name" value="R3H"/>
    <property type="match status" value="1"/>
</dbReference>
<dbReference type="Proteomes" id="UP000494040">
    <property type="component" value="Unassembled WGS sequence"/>
</dbReference>